<reference evidence="2" key="1">
    <citation type="submission" date="2016-10" db="EMBL/GenBank/DDBJ databases">
        <authorList>
            <person name="Varghese N."/>
            <person name="Submissions S."/>
        </authorList>
    </citation>
    <scope>NUCLEOTIDE SEQUENCE [LARGE SCALE GENOMIC DNA]</scope>
    <source>
        <strain evidence="2">CGMCC 1.6474</strain>
    </source>
</reference>
<name>A0A1I4MJ10_9HYPH</name>
<gene>
    <name evidence="1" type="ORF">SAMN04488125_13930</name>
</gene>
<keyword evidence="2" id="KW-1185">Reference proteome</keyword>
<dbReference type="STRING" id="414703.SAMN04488125_13930"/>
<dbReference type="AlphaFoldDB" id="A0A1I4MJ10"/>
<accession>A0A1I4MJ10</accession>
<protein>
    <submittedName>
        <fullName evidence="1">Uncharacterized protein</fullName>
    </submittedName>
</protein>
<evidence type="ECO:0000313" key="2">
    <source>
        <dbReference type="Proteomes" id="UP000198804"/>
    </source>
</evidence>
<evidence type="ECO:0000313" key="1">
    <source>
        <dbReference type="EMBL" id="SFM03432.1"/>
    </source>
</evidence>
<dbReference type="RefSeq" id="WP_131803954.1">
    <property type="nucleotide sequence ID" value="NZ_FOSV01000039.1"/>
</dbReference>
<organism evidence="1 2">
    <name type="scientific">Methylorubrum salsuginis</name>
    <dbReference type="NCBI Taxonomy" id="414703"/>
    <lineage>
        <taxon>Bacteria</taxon>
        <taxon>Pseudomonadati</taxon>
        <taxon>Pseudomonadota</taxon>
        <taxon>Alphaproteobacteria</taxon>
        <taxon>Hyphomicrobiales</taxon>
        <taxon>Methylobacteriaceae</taxon>
        <taxon>Methylorubrum</taxon>
    </lineage>
</organism>
<sequence length="65" mass="6674">MTPEMLALLAVACLVPPAETPLPDPALTAALAALRPSHVASPPAPAEVTAAFAAAAQVRRRRHAR</sequence>
<dbReference type="Proteomes" id="UP000198804">
    <property type="component" value="Unassembled WGS sequence"/>
</dbReference>
<proteinExistence type="predicted"/>
<dbReference type="EMBL" id="FOSV01000039">
    <property type="protein sequence ID" value="SFM03432.1"/>
    <property type="molecule type" value="Genomic_DNA"/>
</dbReference>